<evidence type="ECO:0000256" key="1">
    <source>
        <dbReference type="SAM" id="SignalP"/>
    </source>
</evidence>
<dbReference type="Proteomes" id="UP000247681">
    <property type="component" value="Unassembled WGS sequence"/>
</dbReference>
<name>A0A2V4C290_9FLAO</name>
<protein>
    <recommendedName>
        <fullName evidence="2">Pesticidal crystal protein Cry22Aa Ig-like domain-containing protein</fullName>
    </recommendedName>
</protein>
<dbReference type="PROSITE" id="PS51257">
    <property type="entry name" value="PROKAR_LIPOPROTEIN"/>
    <property type="match status" value="1"/>
</dbReference>
<feature type="signal peptide" evidence="1">
    <location>
        <begin position="1"/>
        <end position="23"/>
    </location>
</feature>
<comment type="caution">
    <text evidence="3">The sequence shown here is derived from an EMBL/GenBank/DDBJ whole genome shotgun (WGS) entry which is preliminary data.</text>
</comment>
<dbReference type="EMBL" id="QJHL01000004">
    <property type="protein sequence ID" value="PXY44000.1"/>
    <property type="molecule type" value="Genomic_DNA"/>
</dbReference>
<reference evidence="3 4" key="1">
    <citation type="submission" date="2018-05" db="EMBL/GenBank/DDBJ databases">
        <title>Flavobacterium sp. strain IMCC34758, incomplete genome.</title>
        <authorList>
            <person name="Joung Y."/>
        </authorList>
    </citation>
    <scope>NUCLEOTIDE SEQUENCE [LARGE SCALE GENOMIC DNA]</scope>
    <source>
        <strain evidence="3 4">IMCC34758</strain>
    </source>
</reference>
<sequence>MKKIFIKLMTVVISGLLLTSCEADSTAGVSKVTNYPIIEVNGDDVVFIPAGGTFTDPGVVAKEGEAIIPTQVSYNGNFRGAKTLDVNKPDEYTQTYTAINQDGFKATATRKIVVYKTGDLVNSIEGVYLSTTRRNGSLLSAAQGSSVDQKYIYIWKNDDGTYGVSDAFGGWYSIGRNIGLTSATKGGTISGNIATNTFTFPGNPLDNQYFGGTANITALTVDAATKTLVLTTNWLTTPPVTNYNFVSTLTQVQL</sequence>
<dbReference type="AlphaFoldDB" id="A0A2V4C290"/>
<dbReference type="Pfam" id="PF16403">
    <property type="entry name" value="Bact_surface_Ig-like"/>
    <property type="match status" value="1"/>
</dbReference>
<feature type="domain" description="Pesticidal crystal protein Cry22Aa Ig-like" evidence="2">
    <location>
        <begin position="38"/>
        <end position="114"/>
    </location>
</feature>
<dbReference type="InterPro" id="IPR013783">
    <property type="entry name" value="Ig-like_fold"/>
</dbReference>
<evidence type="ECO:0000313" key="4">
    <source>
        <dbReference type="Proteomes" id="UP000247681"/>
    </source>
</evidence>
<dbReference type="InterPro" id="IPR032179">
    <property type="entry name" value="Cry22Aa_Ig-like"/>
</dbReference>
<accession>A0A2V4C290</accession>
<dbReference type="Gene3D" id="2.60.40.10">
    <property type="entry name" value="Immunoglobulins"/>
    <property type="match status" value="1"/>
</dbReference>
<keyword evidence="4" id="KW-1185">Reference proteome</keyword>
<proteinExistence type="predicted"/>
<dbReference type="RefSeq" id="WP_110347726.1">
    <property type="nucleotide sequence ID" value="NZ_QJHL01000004.1"/>
</dbReference>
<evidence type="ECO:0000259" key="2">
    <source>
        <dbReference type="Pfam" id="PF16403"/>
    </source>
</evidence>
<keyword evidence="1" id="KW-0732">Signal</keyword>
<feature type="chain" id="PRO_5015952368" description="Pesticidal crystal protein Cry22Aa Ig-like domain-containing protein" evidence="1">
    <location>
        <begin position="24"/>
        <end position="254"/>
    </location>
</feature>
<dbReference type="OrthoDB" id="1423116at2"/>
<evidence type="ECO:0000313" key="3">
    <source>
        <dbReference type="EMBL" id="PXY44000.1"/>
    </source>
</evidence>
<gene>
    <name evidence="3" type="ORF">DMB68_16295</name>
</gene>
<organism evidence="3 4">
    <name type="scientific">Flavobacterium hydrophilum</name>
    <dbReference type="NCBI Taxonomy" id="2211445"/>
    <lineage>
        <taxon>Bacteria</taxon>
        <taxon>Pseudomonadati</taxon>
        <taxon>Bacteroidota</taxon>
        <taxon>Flavobacteriia</taxon>
        <taxon>Flavobacteriales</taxon>
        <taxon>Flavobacteriaceae</taxon>
        <taxon>Flavobacterium</taxon>
    </lineage>
</organism>